<sequence length="248" mass="27790">MPAPLLASSIAALPLPPSVSDHAVMIPASNYVLGDKLFSLESASRCEELIAPHFKSKPYMAVVLANEGDVIRLGQNGTIFLADSKSALMRAALRFDLLGAEVVWVESSSDQERQEFEWGLKSEFDSFCASLKYHDWWRPEDEERYQCHLKAVSGGQWQLLGMPAIKGLAWKSPSAPAIKNFNLSQREVEDIFLAQIYDWLQRGNEEGGNGIGLTIEDPITGYTFLTEMWRCLVEGMGRLFQSHYRARS</sequence>
<dbReference type="RefSeq" id="WP_090625458.1">
    <property type="nucleotide sequence ID" value="NZ_FOFJ01000103.1"/>
</dbReference>
<proteinExistence type="predicted"/>
<dbReference type="Proteomes" id="UP000199267">
    <property type="component" value="Unassembled WGS sequence"/>
</dbReference>
<protein>
    <submittedName>
        <fullName evidence="1">Uncharacterized protein</fullName>
    </submittedName>
</protein>
<accession>A0A1H9SI63</accession>
<evidence type="ECO:0000313" key="2">
    <source>
        <dbReference type="Proteomes" id="UP000199267"/>
    </source>
</evidence>
<evidence type="ECO:0000313" key="1">
    <source>
        <dbReference type="EMBL" id="SER84654.1"/>
    </source>
</evidence>
<gene>
    <name evidence="1" type="ORF">SAMN04244573_04441</name>
</gene>
<name>A0A1H9SI63_9GAMM</name>
<organism evidence="1 2">
    <name type="scientific">Azotobacter beijerinckii</name>
    <dbReference type="NCBI Taxonomy" id="170623"/>
    <lineage>
        <taxon>Bacteria</taxon>
        <taxon>Pseudomonadati</taxon>
        <taxon>Pseudomonadota</taxon>
        <taxon>Gammaproteobacteria</taxon>
        <taxon>Pseudomonadales</taxon>
        <taxon>Pseudomonadaceae</taxon>
        <taxon>Azotobacter</taxon>
    </lineage>
</organism>
<reference evidence="1 2" key="1">
    <citation type="submission" date="2016-10" db="EMBL/GenBank/DDBJ databases">
        <authorList>
            <person name="de Groot N.N."/>
        </authorList>
    </citation>
    <scope>NUCLEOTIDE SEQUENCE [LARGE SCALE GENOMIC DNA]</scope>
    <source>
        <strain evidence="1 2">DSM 378</strain>
    </source>
</reference>
<dbReference type="AlphaFoldDB" id="A0A1H9SI63"/>
<dbReference type="EMBL" id="FOFJ01000103">
    <property type="protein sequence ID" value="SER84654.1"/>
    <property type="molecule type" value="Genomic_DNA"/>
</dbReference>